<gene>
    <name evidence="1" type="ORF">POL58_32620</name>
</gene>
<reference evidence="1 2" key="1">
    <citation type="submission" date="2022-11" db="EMBL/GenBank/DDBJ databases">
        <title>Minimal conservation of predation-associated metabolite biosynthetic gene clusters underscores biosynthetic potential of Myxococcota including descriptions for ten novel species: Archangium lansinium sp. nov., Myxococcus landrumus sp. nov., Nannocystis bai.</title>
        <authorList>
            <person name="Ahearne A."/>
            <person name="Stevens C."/>
            <person name="Dowd S."/>
        </authorList>
    </citation>
    <scope>NUCLEOTIDE SEQUENCE [LARGE SCALE GENOMIC DNA]</scope>
    <source>
        <strain evidence="1 2">NCELM</strain>
    </source>
</reference>
<comment type="caution">
    <text evidence="1">The sequence shown here is derived from an EMBL/GenBank/DDBJ whole genome shotgun (WGS) entry which is preliminary data.</text>
</comment>
<dbReference type="EMBL" id="JAQNDN010000019">
    <property type="protein sequence ID" value="MDC0672540.1"/>
    <property type="molecule type" value="Genomic_DNA"/>
</dbReference>
<dbReference type="RefSeq" id="WP_272004367.1">
    <property type="nucleotide sequence ID" value="NZ_JAQNDN010000019.1"/>
</dbReference>
<accession>A0ABT5BEG4</accession>
<proteinExistence type="predicted"/>
<name>A0ABT5BEG4_9BACT</name>
<dbReference type="Proteomes" id="UP001217838">
    <property type="component" value="Unassembled WGS sequence"/>
</dbReference>
<keyword evidence="2" id="KW-1185">Reference proteome</keyword>
<evidence type="ECO:0000313" key="1">
    <source>
        <dbReference type="EMBL" id="MDC0672540.1"/>
    </source>
</evidence>
<organism evidence="1 2">
    <name type="scientific">Nannocystis radixulma</name>
    <dbReference type="NCBI Taxonomy" id="2995305"/>
    <lineage>
        <taxon>Bacteria</taxon>
        <taxon>Pseudomonadati</taxon>
        <taxon>Myxococcota</taxon>
        <taxon>Polyangia</taxon>
        <taxon>Nannocystales</taxon>
        <taxon>Nannocystaceae</taxon>
        <taxon>Nannocystis</taxon>
    </lineage>
</organism>
<evidence type="ECO:0000313" key="2">
    <source>
        <dbReference type="Proteomes" id="UP001217838"/>
    </source>
</evidence>
<protein>
    <submittedName>
        <fullName evidence="1">Uncharacterized protein</fullName>
    </submittedName>
</protein>
<sequence>MGSFKSINAYCKDTKSKFVAKDCESAMDQSANMCSCGTGKDVIGGKRQIGPLPEATGLASAQLLLVERSAAGSGDCDLAIETANGRGWFVVPALMPCKHAPISHDSETSITVSSFDVTREDDVDVLTLAWTETTSNQDVDGKQTERNEKFTTRCTIGASTPPRCTRPTKS</sequence>